<dbReference type="EMBL" id="QTJV01000012">
    <property type="protein sequence ID" value="RFM31741.1"/>
    <property type="molecule type" value="Genomic_DNA"/>
</dbReference>
<dbReference type="SUPFAM" id="SSF63829">
    <property type="entry name" value="Calcium-dependent phosphotriesterase"/>
    <property type="match status" value="1"/>
</dbReference>
<protein>
    <submittedName>
        <fullName evidence="1">Uncharacterized protein</fullName>
    </submittedName>
</protein>
<evidence type="ECO:0000313" key="1">
    <source>
        <dbReference type="EMBL" id="RFM31741.1"/>
    </source>
</evidence>
<evidence type="ECO:0000313" key="2">
    <source>
        <dbReference type="Proteomes" id="UP000261174"/>
    </source>
</evidence>
<dbReference type="AlphaFoldDB" id="A0A3E1NUW7"/>
<sequence length="233" mass="25473">MTSFQDGGLLLSKWKSHPLPVDKSTLARYEKSAADYAVYMKYGDVYATKELVMANQSLPFLITSTPADSGKLTGNRSILQTNEGNYLVAFYRAAGGGSLYQFDARGKSKKKIAELPIVKLLDGEKSTFAVVADTVHGIVKVSNGRISPFKRLTSTPLAADMDDAGNIIVITDKALLSVDKTGGVHTLIEKGFWNGYLFPRSLVAYNGKVYVGMRNGVLTYNPATKKSEWLMEK</sequence>
<accession>A0A3E1NUW7</accession>
<keyword evidence="2" id="KW-1185">Reference proteome</keyword>
<reference evidence="1 2" key="1">
    <citation type="submission" date="2018-08" db="EMBL/GenBank/DDBJ databases">
        <title>Chitinophaga sp. K20C18050901, a novel bacterium isolated from forest soil.</title>
        <authorList>
            <person name="Wang C."/>
        </authorList>
    </citation>
    <scope>NUCLEOTIDE SEQUENCE [LARGE SCALE GENOMIC DNA]</scope>
    <source>
        <strain evidence="1 2">K20C18050901</strain>
    </source>
</reference>
<proteinExistence type="predicted"/>
<organism evidence="1 2">
    <name type="scientific">Chitinophaga silvisoli</name>
    <dbReference type="NCBI Taxonomy" id="2291814"/>
    <lineage>
        <taxon>Bacteria</taxon>
        <taxon>Pseudomonadati</taxon>
        <taxon>Bacteroidota</taxon>
        <taxon>Chitinophagia</taxon>
        <taxon>Chitinophagales</taxon>
        <taxon>Chitinophagaceae</taxon>
        <taxon>Chitinophaga</taxon>
    </lineage>
</organism>
<dbReference type="Proteomes" id="UP000261174">
    <property type="component" value="Unassembled WGS sequence"/>
</dbReference>
<comment type="caution">
    <text evidence="1">The sequence shown here is derived from an EMBL/GenBank/DDBJ whole genome shotgun (WGS) entry which is preliminary data.</text>
</comment>
<name>A0A3E1NUW7_9BACT</name>
<gene>
    <name evidence="1" type="ORF">DXN04_26600</name>
</gene>